<comment type="caution">
    <text evidence="2">The sequence shown here is derived from an EMBL/GenBank/DDBJ whole genome shotgun (WGS) entry which is preliminary data.</text>
</comment>
<organism evidence="2 3">
    <name type="scientific">Roridomyces roridus</name>
    <dbReference type="NCBI Taxonomy" id="1738132"/>
    <lineage>
        <taxon>Eukaryota</taxon>
        <taxon>Fungi</taxon>
        <taxon>Dikarya</taxon>
        <taxon>Basidiomycota</taxon>
        <taxon>Agaricomycotina</taxon>
        <taxon>Agaricomycetes</taxon>
        <taxon>Agaricomycetidae</taxon>
        <taxon>Agaricales</taxon>
        <taxon>Marasmiineae</taxon>
        <taxon>Mycenaceae</taxon>
        <taxon>Roridomyces</taxon>
    </lineage>
</organism>
<proteinExistence type="predicted"/>
<dbReference type="Proteomes" id="UP001221142">
    <property type="component" value="Unassembled WGS sequence"/>
</dbReference>
<protein>
    <submittedName>
        <fullName evidence="2">Uncharacterized protein</fullName>
    </submittedName>
</protein>
<dbReference type="AlphaFoldDB" id="A0AAD7CKW2"/>
<keyword evidence="3" id="KW-1185">Reference proteome</keyword>
<evidence type="ECO:0000313" key="3">
    <source>
        <dbReference type="Proteomes" id="UP001221142"/>
    </source>
</evidence>
<sequence>MAATLCSHSLKSRLAFASFSPTMFQILFRRRILRLVADAVHGIEFASAFPPSAHCVVHHSLSSLEQREERCKHSSPTLFGSSLPADRNGRWLKWTRTSGSQTRLGHPEPHLNRKIFKILDDKTCLRFALAVYTVWTCYRLQATAMRQRNQLEISKLSRAPRRSVSDVRTMRNAPSTTSTWAEIETSVTWPEVLVEGSYVQQAHIDDPRGQQPTDEASGNRDGYEAELVEIAV</sequence>
<evidence type="ECO:0000313" key="2">
    <source>
        <dbReference type="EMBL" id="KAJ7651363.1"/>
    </source>
</evidence>
<evidence type="ECO:0000256" key="1">
    <source>
        <dbReference type="SAM" id="MobiDB-lite"/>
    </source>
</evidence>
<accession>A0AAD7CKW2</accession>
<dbReference type="EMBL" id="JARKIF010000001">
    <property type="protein sequence ID" value="KAJ7651363.1"/>
    <property type="molecule type" value="Genomic_DNA"/>
</dbReference>
<name>A0AAD7CKW2_9AGAR</name>
<feature type="region of interest" description="Disordered" evidence="1">
    <location>
        <begin position="202"/>
        <end position="222"/>
    </location>
</feature>
<gene>
    <name evidence="2" type="ORF">FB45DRAFT_997943</name>
</gene>
<reference evidence="2" key="1">
    <citation type="submission" date="2023-03" db="EMBL/GenBank/DDBJ databases">
        <title>Massive genome expansion in bonnet fungi (Mycena s.s.) driven by repeated elements and novel gene families across ecological guilds.</title>
        <authorList>
            <consortium name="Lawrence Berkeley National Laboratory"/>
            <person name="Harder C.B."/>
            <person name="Miyauchi S."/>
            <person name="Viragh M."/>
            <person name="Kuo A."/>
            <person name="Thoen E."/>
            <person name="Andreopoulos B."/>
            <person name="Lu D."/>
            <person name="Skrede I."/>
            <person name="Drula E."/>
            <person name="Henrissat B."/>
            <person name="Morin E."/>
            <person name="Kohler A."/>
            <person name="Barry K."/>
            <person name="LaButti K."/>
            <person name="Morin E."/>
            <person name="Salamov A."/>
            <person name="Lipzen A."/>
            <person name="Mereny Z."/>
            <person name="Hegedus B."/>
            <person name="Baldrian P."/>
            <person name="Stursova M."/>
            <person name="Weitz H."/>
            <person name="Taylor A."/>
            <person name="Grigoriev I.V."/>
            <person name="Nagy L.G."/>
            <person name="Martin F."/>
            <person name="Kauserud H."/>
        </authorList>
    </citation>
    <scope>NUCLEOTIDE SEQUENCE</scope>
    <source>
        <strain evidence="2">9284</strain>
    </source>
</reference>